<evidence type="ECO:0000256" key="1">
    <source>
        <dbReference type="SAM" id="MobiDB-lite"/>
    </source>
</evidence>
<dbReference type="SUPFAM" id="SSF54928">
    <property type="entry name" value="RNA-binding domain, RBD"/>
    <property type="match status" value="1"/>
</dbReference>
<dbReference type="InterPro" id="IPR012677">
    <property type="entry name" value="Nucleotide-bd_a/b_plait_sf"/>
</dbReference>
<dbReference type="STRING" id="3988.B9SGU6"/>
<dbReference type="EMBL" id="EQ973955">
    <property type="protein sequence ID" value="EEF37181.1"/>
    <property type="molecule type" value="Genomic_DNA"/>
</dbReference>
<dbReference type="FunCoup" id="B9SGU6">
    <property type="interactions" value="1526"/>
</dbReference>
<evidence type="ECO:0000313" key="2">
    <source>
        <dbReference type="EMBL" id="EEF37181.1"/>
    </source>
</evidence>
<sequence>MSLLLRNAIKSNFALKPFNALRQSSQLFSTLPPPPPHHQDDPSPIDPFLQTAGQGVVYGKLFGITRHTLKTDVINLLGEGCQLTPDDIKLTYASYDPVAVMIQFPTRQAFDNAFKTIGKKGRLHRLERADRSQWDYIMPYDGKTVLLQGIPEYAAPEDVERFLSGCEFDSSSIRLFRRQSVPEAIRVALVRFHTRTAAMNAFITKNQGFCSNNKISMRVLQ</sequence>
<dbReference type="InterPro" id="IPR035979">
    <property type="entry name" value="RBD_domain_sf"/>
</dbReference>
<dbReference type="PANTHER" id="PTHR48167">
    <property type="entry name" value="EXPRESSED PROTEIN"/>
    <property type="match status" value="1"/>
</dbReference>
<dbReference type="GO" id="GO:0003676">
    <property type="term" value="F:nucleic acid binding"/>
    <property type="evidence" value="ECO:0007669"/>
    <property type="project" value="InterPro"/>
</dbReference>
<dbReference type="KEGG" id="rcu:8283856"/>
<dbReference type="PANTHER" id="PTHR48167:SF2">
    <property type="entry name" value="EXPRESSED PROTEIN"/>
    <property type="match status" value="1"/>
</dbReference>
<keyword evidence="3" id="KW-1185">Reference proteome</keyword>
<feature type="region of interest" description="Disordered" evidence="1">
    <location>
        <begin position="26"/>
        <end position="46"/>
    </location>
</feature>
<protein>
    <submittedName>
        <fullName evidence="2">Uncharacterized protein</fullName>
    </submittedName>
</protein>
<evidence type="ECO:0000313" key="3">
    <source>
        <dbReference type="Proteomes" id="UP000008311"/>
    </source>
</evidence>
<dbReference type="OMA" id="RADRSQW"/>
<dbReference type="AlphaFoldDB" id="B9SGU6"/>
<reference evidence="3" key="1">
    <citation type="journal article" date="2010" name="Nat. Biotechnol.">
        <title>Draft genome sequence of the oilseed species Ricinus communis.</title>
        <authorList>
            <person name="Chan A.P."/>
            <person name="Crabtree J."/>
            <person name="Zhao Q."/>
            <person name="Lorenzi H."/>
            <person name="Orvis J."/>
            <person name="Puiu D."/>
            <person name="Melake-Berhan A."/>
            <person name="Jones K.M."/>
            <person name="Redman J."/>
            <person name="Chen G."/>
            <person name="Cahoon E.B."/>
            <person name="Gedil M."/>
            <person name="Stanke M."/>
            <person name="Haas B.J."/>
            <person name="Wortman J.R."/>
            <person name="Fraser-Liggett C.M."/>
            <person name="Ravel J."/>
            <person name="Rabinowicz P.D."/>
        </authorList>
    </citation>
    <scope>NUCLEOTIDE SEQUENCE [LARGE SCALE GENOMIC DNA]</scope>
    <source>
        <strain evidence="3">cv. Hale</strain>
    </source>
</reference>
<organism evidence="2 3">
    <name type="scientific">Ricinus communis</name>
    <name type="common">Castor bean</name>
    <dbReference type="NCBI Taxonomy" id="3988"/>
    <lineage>
        <taxon>Eukaryota</taxon>
        <taxon>Viridiplantae</taxon>
        <taxon>Streptophyta</taxon>
        <taxon>Embryophyta</taxon>
        <taxon>Tracheophyta</taxon>
        <taxon>Spermatophyta</taxon>
        <taxon>Magnoliopsida</taxon>
        <taxon>eudicotyledons</taxon>
        <taxon>Gunneridae</taxon>
        <taxon>Pentapetalae</taxon>
        <taxon>rosids</taxon>
        <taxon>fabids</taxon>
        <taxon>Malpighiales</taxon>
        <taxon>Euphorbiaceae</taxon>
        <taxon>Acalyphoideae</taxon>
        <taxon>Acalypheae</taxon>
        <taxon>Ricinus</taxon>
    </lineage>
</organism>
<accession>B9SGU6</accession>
<dbReference type="InParanoid" id="B9SGU6"/>
<dbReference type="eggNOG" id="ENOG502RY1P">
    <property type="taxonomic scope" value="Eukaryota"/>
</dbReference>
<name>B9SGU6_RICCO</name>
<dbReference type="OrthoDB" id="2013327at2759"/>
<dbReference type="Proteomes" id="UP000008311">
    <property type="component" value="Unassembled WGS sequence"/>
</dbReference>
<dbReference type="Gene3D" id="3.30.70.330">
    <property type="match status" value="1"/>
</dbReference>
<gene>
    <name evidence="2" type="ORF">RCOM_0820250</name>
</gene>
<proteinExistence type="predicted"/>